<proteinExistence type="inferred from homology"/>
<feature type="repeat" description="PPR" evidence="3">
    <location>
        <begin position="5"/>
        <end position="35"/>
    </location>
</feature>
<keyword evidence="2" id="KW-0677">Repeat</keyword>
<dbReference type="Proteomes" id="UP001154282">
    <property type="component" value="Unassembled WGS sequence"/>
</dbReference>
<dbReference type="GO" id="GO:0008270">
    <property type="term" value="F:zinc ion binding"/>
    <property type="evidence" value="ECO:0007669"/>
    <property type="project" value="InterPro"/>
</dbReference>
<dbReference type="InterPro" id="IPR046849">
    <property type="entry name" value="E2_motif"/>
</dbReference>
<evidence type="ECO:0000313" key="5">
    <source>
        <dbReference type="EMBL" id="CAI0475197.1"/>
    </source>
</evidence>
<dbReference type="Pfam" id="PF01535">
    <property type="entry name" value="PPR"/>
    <property type="match status" value="5"/>
</dbReference>
<comment type="caution">
    <text evidence="5">The sequence shown here is derived from an EMBL/GenBank/DDBJ whole genome shotgun (WGS) entry which is preliminary data.</text>
</comment>
<dbReference type="Pfam" id="PF13041">
    <property type="entry name" value="PPR_2"/>
    <property type="match status" value="2"/>
</dbReference>
<dbReference type="Gene3D" id="1.25.40.10">
    <property type="entry name" value="Tetratricopeptide repeat domain"/>
    <property type="match status" value="5"/>
</dbReference>
<feature type="domain" description="DYW" evidence="4">
    <location>
        <begin position="476"/>
        <end position="568"/>
    </location>
</feature>
<reference evidence="5" key="1">
    <citation type="submission" date="2022-08" db="EMBL/GenBank/DDBJ databases">
        <authorList>
            <person name="Gutierrez-Valencia J."/>
        </authorList>
    </citation>
    <scope>NUCLEOTIDE SEQUENCE</scope>
</reference>
<evidence type="ECO:0000259" key="4">
    <source>
        <dbReference type="Pfam" id="PF14432"/>
    </source>
</evidence>
<dbReference type="NCBIfam" id="TIGR00756">
    <property type="entry name" value="PPR"/>
    <property type="match status" value="6"/>
</dbReference>
<dbReference type="InterPro" id="IPR002885">
    <property type="entry name" value="PPR_rpt"/>
</dbReference>
<feature type="repeat" description="PPR" evidence="3">
    <location>
        <begin position="332"/>
        <end position="362"/>
    </location>
</feature>
<organism evidence="5 6">
    <name type="scientific">Linum tenue</name>
    <dbReference type="NCBI Taxonomy" id="586396"/>
    <lineage>
        <taxon>Eukaryota</taxon>
        <taxon>Viridiplantae</taxon>
        <taxon>Streptophyta</taxon>
        <taxon>Embryophyta</taxon>
        <taxon>Tracheophyta</taxon>
        <taxon>Spermatophyta</taxon>
        <taxon>Magnoliopsida</taxon>
        <taxon>eudicotyledons</taxon>
        <taxon>Gunneridae</taxon>
        <taxon>Pentapetalae</taxon>
        <taxon>rosids</taxon>
        <taxon>fabids</taxon>
        <taxon>Malpighiales</taxon>
        <taxon>Linaceae</taxon>
        <taxon>Linum</taxon>
    </lineage>
</organism>
<comment type="similarity">
    <text evidence="1">Belongs to the PPR family. PCMP-H subfamily.</text>
</comment>
<keyword evidence="6" id="KW-1185">Reference proteome</keyword>
<accession>A0AAV0PXP7</accession>
<dbReference type="FunFam" id="1.25.40.10:FF:000344">
    <property type="entry name" value="Pentatricopeptide repeat-containing protein"/>
    <property type="match status" value="1"/>
</dbReference>
<gene>
    <name evidence="5" type="ORF">LITE_LOCUS40342</name>
</gene>
<dbReference type="PANTHER" id="PTHR47926">
    <property type="entry name" value="PENTATRICOPEPTIDE REPEAT-CONTAINING PROTEIN"/>
    <property type="match status" value="1"/>
</dbReference>
<dbReference type="SUPFAM" id="SSF48452">
    <property type="entry name" value="TPR-like"/>
    <property type="match status" value="1"/>
</dbReference>
<feature type="repeat" description="PPR" evidence="3">
    <location>
        <begin position="98"/>
        <end position="132"/>
    </location>
</feature>
<dbReference type="PROSITE" id="PS51375">
    <property type="entry name" value="PPR"/>
    <property type="match status" value="7"/>
</dbReference>
<feature type="repeat" description="PPR" evidence="3">
    <location>
        <begin position="296"/>
        <end position="330"/>
    </location>
</feature>
<dbReference type="InterPro" id="IPR032867">
    <property type="entry name" value="DYW_dom"/>
</dbReference>
<dbReference type="Pfam" id="PF20431">
    <property type="entry name" value="E_motif"/>
    <property type="match status" value="1"/>
</dbReference>
<dbReference type="GO" id="GO:0003723">
    <property type="term" value="F:RNA binding"/>
    <property type="evidence" value="ECO:0007669"/>
    <property type="project" value="InterPro"/>
</dbReference>
<feature type="repeat" description="PPR" evidence="3">
    <location>
        <begin position="261"/>
        <end position="295"/>
    </location>
</feature>
<dbReference type="InterPro" id="IPR011990">
    <property type="entry name" value="TPR-like_helical_dom_sf"/>
</dbReference>
<dbReference type="Pfam" id="PF20430">
    <property type="entry name" value="Eplus_motif"/>
    <property type="match status" value="1"/>
</dbReference>
<dbReference type="EMBL" id="CAMGYJ010000009">
    <property type="protein sequence ID" value="CAI0475197.1"/>
    <property type="molecule type" value="Genomic_DNA"/>
</dbReference>
<evidence type="ECO:0000256" key="2">
    <source>
        <dbReference type="ARBA" id="ARBA00022737"/>
    </source>
</evidence>
<protein>
    <recommendedName>
        <fullName evidence="4">DYW domain-containing protein</fullName>
    </recommendedName>
</protein>
<dbReference type="Pfam" id="PF14432">
    <property type="entry name" value="DYW_deaminase"/>
    <property type="match status" value="1"/>
</dbReference>
<dbReference type="PANTHER" id="PTHR47926:SF468">
    <property type="entry name" value="PENTATRICOPEPTIDE REPEAT-CONTAINING PROTEIN"/>
    <property type="match status" value="1"/>
</dbReference>
<dbReference type="AlphaFoldDB" id="A0AAV0PXP7"/>
<name>A0AAV0PXP7_9ROSI</name>
<dbReference type="InterPro" id="IPR046848">
    <property type="entry name" value="E_motif"/>
</dbReference>
<feature type="repeat" description="PPR" evidence="3">
    <location>
        <begin position="160"/>
        <end position="194"/>
    </location>
</feature>
<dbReference type="InterPro" id="IPR046960">
    <property type="entry name" value="PPR_At4g14850-like_plant"/>
</dbReference>
<evidence type="ECO:0000256" key="1">
    <source>
        <dbReference type="ARBA" id="ARBA00006643"/>
    </source>
</evidence>
<dbReference type="GO" id="GO:0009451">
    <property type="term" value="P:RNA modification"/>
    <property type="evidence" value="ECO:0007669"/>
    <property type="project" value="InterPro"/>
</dbReference>
<sequence>MPAPDVQLSTMMVTGYTRNGRIDDALTLFDKMTTRDVISWNSMLQGCLDCGDLGTARRLFDEMPERNVVSWTTMVNGYMKSGRVEEAEGLFRDMPGKDVAAWNAMIHGYCGNGRLQDGLRLFECMPRRNVVSWTSLIGGLDQNGKSEDALLLFRKMLHRNVVIYTALLTGYSFNSKHEDALMVFIKMIREGVFPNQSTFTSVLNSCRGLEAVDKGREVHTVAIKLDLETDVSVGNSLLVMYTECGNVHDSVAVFKRIEGKNTVSWNSIIVGSAQHGCGIWALIFFNQMLRTGFEPDEFTFTGLLSACSRSGMLQKGRRFFEYITRYKSASVDLQHYTCMVDILGRSGKLHEAEELVKNMPMKPNSMVWLALLSACRVHSNVDAAERAAKSIFSLDPHCSAAYVLLSNLYASAGRWADVSRTRVRMRHGGVVKERGSSWVVMKGKKHEFVSGDRGHPLIERIYEKLRWLREKLKEVGYVADQRFALHDVEDEQKEEMLWCHSERLAIGFALISSVEGSGITVMKNLRVCGDCHEVIKLISGVVGREIVVRDSGRFHHFKNGVCSCSDYW</sequence>
<evidence type="ECO:0000256" key="3">
    <source>
        <dbReference type="PROSITE-ProRule" id="PRU00708"/>
    </source>
</evidence>
<feature type="repeat" description="PPR" evidence="3">
    <location>
        <begin position="36"/>
        <end position="70"/>
    </location>
</feature>
<evidence type="ECO:0000313" key="6">
    <source>
        <dbReference type="Proteomes" id="UP001154282"/>
    </source>
</evidence>
<dbReference type="FunFam" id="1.25.40.10:FF:000366">
    <property type="entry name" value="Pentatricopeptide (PPR) repeat-containing protein"/>
    <property type="match status" value="1"/>
</dbReference>